<gene>
    <name evidence="4" type="primary">fliW</name>
    <name evidence="5" type="ORF">JNE38_28395</name>
</gene>
<sequence>MSSPDVQSKELIFQDGMPGFPELQRFLLVQGELGSPFYSLQSQEDEQVGFWVIEPFVFFPEYEFTLPDSVKSQLQIEEGTPMFVCNVISFRDGGEITVNLKAPIVVNKSNQLAKQVILNAEKYEIRQPLMQIRAKAASE</sequence>
<name>A0ABX7FNR5_BRECH</name>
<keyword evidence="5" id="KW-0969">Cilium</keyword>
<keyword evidence="1 4" id="KW-0963">Cytoplasm</keyword>
<dbReference type="SUPFAM" id="SSF141457">
    <property type="entry name" value="BH3618-like"/>
    <property type="match status" value="1"/>
</dbReference>
<reference evidence="5 6" key="1">
    <citation type="submission" date="2021-01" db="EMBL/GenBank/DDBJ databases">
        <title>Identification of strong promoters based on the transcriptome of Brevibacillus choshinensis.</title>
        <authorList>
            <person name="Yao D."/>
            <person name="Zhang K."/>
            <person name="Wu J."/>
        </authorList>
    </citation>
    <scope>NUCLEOTIDE SEQUENCE [LARGE SCALE GENOMIC DNA]</scope>
    <source>
        <strain evidence="5 6">HPD31-SP3</strain>
    </source>
</reference>
<comment type="similarity">
    <text evidence="4">Belongs to the FliW family.</text>
</comment>
<dbReference type="Proteomes" id="UP000596248">
    <property type="component" value="Chromosome"/>
</dbReference>
<keyword evidence="6" id="KW-1185">Reference proteome</keyword>
<evidence type="ECO:0000256" key="2">
    <source>
        <dbReference type="ARBA" id="ARBA00022795"/>
    </source>
</evidence>
<keyword evidence="2 4" id="KW-1005">Bacterial flagellum biogenesis</keyword>
<evidence type="ECO:0000256" key="4">
    <source>
        <dbReference type="HAMAP-Rule" id="MF_01185"/>
    </source>
</evidence>
<dbReference type="EMBL" id="CP069127">
    <property type="protein sequence ID" value="QRG67319.1"/>
    <property type="molecule type" value="Genomic_DNA"/>
</dbReference>
<dbReference type="Pfam" id="PF02623">
    <property type="entry name" value="FliW"/>
    <property type="match status" value="1"/>
</dbReference>
<keyword evidence="5" id="KW-0282">Flagellum</keyword>
<dbReference type="Gene3D" id="2.30.290.10">
    <property type="entry name" value="BH3618-like"/>
    <property type="match status" value="1"/>
</dbReference>
<protein>
    <recommendedName>
        <fullName evidence="4">Flagellar assembly factor FliW</fullName>
    </recommendedName>
</protein>
<accession>A0ABX7FNR5</accession>
<keyword evidence="3 4" id="KW-0810">Translation regulation</keyword>
<comment type="function">
    <text evidence="4">Acts as an anti-CsrA protein, binds CsrA and prevents it from repressing translation of its target genes, one of which is flagellin. Binds to flagellin and participates in the assembly of the flagellum.</text>
</comment>
<dbReference type="InterPro" id="IPR024046">
    <property type="entry name" value="Flagellar_assmbl_FliW_dom_sf"/>
</dbReference>
<evidence type="ECO:0000313" key="5">
    <source>
        <dbReference type="EMBL" id="QRG67319.1"/>
    </source>
</evidence>
<comment type="subcellular location">
    <subcellularLocation>
        <location evidence="4">Cytoplasm</location>
    </subcellularLocation>
</comment>
<evidence type="ECO:0000313" key="6">
    <source>
        <dbReference type="Proteomes" id="UP000596248"/>
    </source>
</evidence>
<keyword evidence="5" id="KW-0966">Cell projection</keyword>
<organism evidence="5 6">
    <name type="scientific">Brevibacillus choshinensis</name>
    <dbReference type="NCBI Taxonomy" id="54911"/>
    <lineage>
        <taxon>Bacteria</taxon>
        <taxon>Bacillati</taxon>
        <taxon>Bacillota</taxon>
        <taxon>Bacilli</taxon>
        <taxon>Bacillales</taxon>
        <taxon>Paenibacillaceae</taxon>
        <taxon>Brevibacillus</taxon>
    </lineage>
</organism>
<comment type="subunit">
    <text evidence="4">Interacts with translational regulator CsrA and flagellin(s).</text>
</comment>
<dbReference type="PANTHER" id="PTHR39190:SF1">
    <property type="entry name" value="FLAGELLAR ASSEMBLY FACTOR FLIW"/>
    <property type="match status" value="1"/>
</dbReference>
<keyword evidence="4" id="KW-0143">Chaperone</keyword>
<dbReference type="HAMAP" id="MF_01185">
    <property type="entry name" value="FliW"/>
    <property type="match status" value="1"/>
</dbReference>
<dbReference type="PANTHER" id="PTHR39190">
    <property type="entry name" value="FLAGELLAR ASSEMBLY FACTOR FLIW"/>
    <property type="match status" value="1"/>
</dbReference>
<proteinExistence type="inferred from homology"/>
<evidence type="ECO:0000256" key="1">
    <source>
        <dbReference type="ARBA" id="ARBA00022490"/>
    </source>
</evidence>
<dbReference type="RefSeq" id="WP_203354377.1">
    <property type="nucleotide sequence ID" value="NZ_CP069127.1"/>
</dbReference>
<dbReference type="InterPro" id="IPR003775">
    <property type="entry name" value="Flagellar_assembly_factor_FliW"/>
</dbReference>
<evidence type="ECO:0000256" key="3">
    <source>
        <dbReference type="ARBA" id="ARBA00022845"/>
    </source>
</evidence>